<keyword evidence="1" id="KW-1133">Transmembrane helix</keyword>
<gene>
    <name evidence="2" type="ORF">J5X75_38665</name>
</gene>
<evidence type="ECO:0000313" key="3">
    <source>
        <dbReference type="Proteomes" id="UP000679690"/>
    </source>
</evidence>
<organism evidence="2 3">
    <name type="scientific">Actinoplanes flavus</name>
    <dbReference type="NCBI Taxonomy" id="2820290"/>
    <lineage>
        <taxon>Bacteria</taxon>
        <taxon>Bacillati</taxon>
        <taxon>Actinomycetota</taxon>
        <taxon>Actinomycetes</taxon>
        <taxon>Micromonosporales</taxon>
        <taxon>Micromonosporaceae</taxon>
        <taxon>Actinoplanes</taxon>
    </lineage>
</organism>
<name>A0ABS3UXZ6_9ACTN</name>
<dbReference type="EMBL" id="JAGFNS010000039">
    <property type="protein sequence ID" value="MBO3743437.1"/>
    <property type="molecule type" value="Genomic_DNA"/>
</dbReference>
<evidence type="ECO:0008006" key="4">
    <source>
        <dbReference type="Google" id="ProtNLM"/>
    </source>
</evidence>
<proteinExistence type="predicted"/>
<feature type="transmembrane region" description="Helical" evidence="1">
    <location>
        <begin position="21"/>
        <end position="41"/>
    </location>
</feature>
<accession>A0ABS3UXZ6</accession>
<dbReference type="Proteomes" id="UP000679690">
    <property type="component" value="Unassembled WGS sequence"/>
</dbReference>
<feature type="transmembrane region" description="Helical" evidence="1">
    <location>
        <begin position="95"/>
        <end position="117"/>
    </location>
</feature>
<feature type="transmembrane region" description="Helical" evidence="1">
    <location>
        <begin position="402"/>
        <end position="423"/>
    </location>
</feature>
<comment type="caution">
    <text evidence="2">The sequence shown here is derived from an EMBL/GenBank/DDBJ whole genome shotgun (WGS) entry which is preliminary data.</text>
</comment>
<reference evidence="2 3" key="1">
    <citation type="submission" date="2021-03" db="EMBL/GenBank/DDBJ databases">
        <title>Actinoplanes flavus sp. nov., a novel actinomycete isolated from Coconut Palm rhizosphere soil.</title>
        <authorList>
            <person name="Luo X."/>
        </authorList>
    </citation>
    <scope>NUCLEOTIDE SEQUENCE [LARGE SCALE GENOMIC DNA]</scope>
    <source>
        <strain evidence="2 3">NEAU-H7</strain>
    </source>
</reference>
<feature type="transmembrane region" description="Helical" evidence="1">
    <location>
        <begin position="303"/>
        <end position="321"/>
    </location>
</feature>
<keyword evidence="3" id="KW-1185">Reference proteome</keyword>
<evidence type="ECO:0000256" key="1">
    <source>
        <dbReference type="SAM" id="Phobius"/>
    </source>
</evidence>
<feature type="transmembrane region" description="Helical" evidence="1">
    <location>
        <begin position="361"/>
        <end position="382"/>
    </location>
</feature>
<feature type="transmembrane region" description="Helical" evidence="1">
    <location>
        <begin position="228"/>
        <end position="246"/>
    </location>
</feature>
<feature type="transmembrane region" description="Helical" evidence="1">
    <location>
        <begin position="147"/>
        <end position="168"/>
    </location>
</feature>
<sequence length="616" mass="64787">MSLAPPPERSVAPSPATGISLSVGAVAAALIVASVAARAAIAGRGYLAFDDFPLISMAEESGAVPDYLFTLFNNHLMPAGQLVTWLTHQAGGFSYAPYLTLLVLGQAVLGIAFYRLLCLMLEPGWSLLVPLTVFLFSPLTLEASSWWAVGINMIPMQLAMVLAVGAQVKYIRTRQPRHLVTLALSVLLGLAFFEKAILSVALVFLMTLCLYTRGGPIRSLITTVTRWWQSWAVLTFVAGTFLLFYLSRSTSSLRKPASVDEVTTFLTQMFGHTLLPGLVGGPWAWLGAGDGAPITAPSVIARWVGVGVVLAFVAFTVWLRGAAAGRAWLLVLLYAALVAGLLGATRLGSVFSGVAGAVPRYLADVVVVAAIATGAALCGLRRDDTETAPAAPRWTALTRSALAPRLLVGGLAALVLSTAFTAVRFGDQWAIKQGRDYLATARADLTAAPAGTVFMDQPVPEGVVGPLSAPYNKQSQFFAPMKDGPVFVTQSRNLSVFDEAGHVRPAWVTGVAAEPGPQPGCGYRIAGSPVQVTLASSVIDYWHVVRIAYLSDRDTAATLRLGDGSLVPFDVHEGLNAMFLLADGGGDSLELKVSDPAAGVCTDEIVVGNVVPAPAG</sequence>
<dbReference type="RefSeq" id="WP_208472687.1">
    <property type="nucleotide sequence ID" value="NZ_JAGFNS010000039.1"/>
</dbReference>
<feature type="transmembrane region" description="Helical" evidence="1">
    <location>
        <begin position="180"/>
        <end position="208"/>
    </location>
</feature>
<protein>
    <recommendedName>
        <fullName evidence="4">4-amino-4-deoxy-L-arabinose transferase</fullName>
    </recommendedName>
</protein>
<keyword evidence="1" id="KW-0812">Transmembrane</keyword>
<evidence type="ECO:0000313" key="2">
    <source>
        <dbReference type="EMBL" id="MBO3743437.1"/>
    </source>
</evidence>
<feature type="transmembrane region" description="Helical" evidence="1">
    <location>
        <begin position="327"/>
        <end position="349"/>
    </location>
</feature>
<keyword evidence="1" id="KW-0472">Membrane</keyword>